<dbReference type="InterPro" id="IPR025368">
    <property type="entry name" value="DUF4272"/>
</dbReference>
<dbReference type="Proteomes" id="UP000093199">
    <property type="component" value="Unassembled WGS sequence"/>
</dbReference>
<evidence type="ECO:0008006" key="3">
    <source>
        <dbReference type="Google" id="ProtNLM"/>
    </source>
</evidence>
<sequence length="197" mass="23016">MKNLGIKTNSYLPPLEENVSIKSKEELVERLIALTIVTAKALDAPNDKVEKFIRNFNANRFFTQSEKRFILNPNPSLEESNLFSWNVEAAWILMWTLGLVPHIENEIIECDADYVFMNILSSSQGALIAKSNVRKKEEILDYLDYIYRLHWAIKDSSVKGRTIPLMFNYNIVFERHYTLNWATSYLEQSWDDMKVNT</sequence>
<dbReference type="STRING" id="33978.A6M13_03405"/>
<gene>
    <name evidence="1" type="ORF">A6M13_03405</name>
</gene>
<comment type="caution">
    <text evidence="1">The sequence shown here is derived from an EMBL/GenBank/DDBJ whole genome shotgun (WGS) entry which is preliminary data.</text>
</comment>
<dbReference type="Pfam" id="PF14094">
    <property type="entry name" value="DUF4272"/>
    <property type="match status" value="1"/>
</dbReference>
<dbReference type="OrthoDB" id="4399984at2"/>
<accession>A0A1C0YBW4</accession>
<dbReference type="AlphaFoldDB" id="A0A1C0YBW4"/>
<name>A0A1C0YBW4_9BACL</name>
<reference evidence="1 2" key="1">
    <citation type="submission" date="2016-07" db="EMBL/GenBank/DDBJ databases">
        <title>Caryophanon tenue genome sequencing.</title>
        <authorList>
            <person name="Verma A."/>
            <person name="Pal Y."/>
            <person name="Krishnamurthi S."/>
        </authorList>
    </citation>
    <scope>NUCLEOTIDE SEQUENCE [LARGE SCALE GENOMIC DNA]</scope>
    <source>
        <strain evidence="1 2">DSM 14152</strain>
    </source>
</reference>
<protein>
    <recommendedName>
        <fullName evidence="3">DUF4272 domain-containing protein</fullName>
    </recommendedName>
</protein>
<evidence type="ECO:0000313" key="2">
    <source>
        <dbReference type="Proteomes" id="UP000093199"/>
    </source>
</evidence>
<organism evidence="1 2">
    <name type="scientific">Caryophanon tenue</name>
    <dbReference type="NCBI Taxonomy" id="33978"/>
    <lineage>
        <taxon>Bacteria</taxon>
        <taxon>Bacillati</taxon>
        <taxon>Bacillota</taxon>
        <taxon>Bacilli</taxon>
        <taxon>Bacillales</taxon>
        <taxon>Caryophanaceae</taxon>
        <taxon>Caryophanon</taxon>
    </lineage>
</organism>
<keyword evidence="2" id="KW-1185">Reference proteome</keyword>
<evidence type="ECO:0000313" key="1">
    <source>
        <dbReference type="EMBL" id="OCS84634.1"/>
    </source>
</evidence>
<dbReference type="RefSeq" id="WP_066545776.1">
    <property type="nucleotide sequence ID" value="NZ_MASJ01000023.1"/>
</dbReference>
<dbReference type="EMBL" id="MASJ01000023">
    <property type="protein sequence ID" value="OCS84634.1"/>
    <property type="molecule type" value="Genomic_DNA"/>
</dbReference>
<proteinExistence type="predicted"/>